<protein>
    <submittedName>
        <fullName evidence="1">Uncharacterized protein</fullName>
    </submittedName>
</protein>
<gene>
    <name evidence="1" type="ORF">A2V81_01665</name>
</gene>
<accession>A0A1F4XJH6</accession>
<evidence type="ECO:0000313" key="1">
    <source>
        <dbReference type="EMBL" id="OGC81796.1"/>
    </source>
</evidence>
<dbReference type="Proteomes" id="UP000177614">
    <property type="component" value="Unassembled WGS sequence"/>
</dbReference>
<sequence length="104" mass="12365">MDVTQEIQLENETRNTELIVDKIYTFFADIDDQAVNNFRNSLRSLEQQRLFDQNDAEEKLRIVALSRLSEIEIQLLLRDEITIYLPGLHDIRQTVQILRFITRT</sequence>
<comment type="caution">
    <text evidence="1">The sequence shown here is derived from an EMBL/GenBank/DDBJ whole genome shotgun (WGS) entry which is preliminary data.</text>
</comment>
<dbReference type="STRING" id="1817814.A2V81_01665"/>
<dbReference type="AlphaFoldDB" id="A0A1F4XJH6"/>
<name>A0A1F4XJH6_9BACT</name>
<proteinExistence type="predicted"/>
<organism evidence="1 2">
    <name type="scientific">Candidatus Abawacabacteria bacterium RBG_16_42_10</name>
    <dbReference type="NCBI Taxonomy" id="1817814"/>
    <lineage>
        <taxon>Bacteria</taxon>
        <taxon>Candidatus Abawacaibacteriota</taxon>
    </lineage>
</organism>
<reference evidence="1 2" key="1">
    <citation type="journal article" date="2016" name="Nat. Commun.">
        <title>Thousands of microbial genomes shed light on interconnected biogeochemical processes in an aquifer system.</title>
        <authorList>
            <person name="Anantharaman K."/>
            <person name="Brown C.T."/>
            <person name="Hug L.A."/>
            <person name="Sharon I."/>
            <person name="Castelle C.J."/>
            <person name="Probst A.J."/>
            <person name="Thomas B.C."/>
            <person name="Singh A."/>
            <person name="Wilkins M.J."/>
            <person name="Karaoz U."/>
            <person name="Brodie E.L."/>
            <person name="Williams K.H."/>
            <person name="Hubbard S.S."/>
            <person name="Banfield J.F."/>
        </authorList>
    </citation>
    <scope>NUCLEOTIDE SEQUENCE [LARGE SCALE GENOMIC DNA]</scope>
</reference>
<evidence type="ECO:0000313" key="2">
    <source>
        <dbReference type="Proteomes" id="UP000177614"/>
    </source>
</evidence>
<dbReference type="EMBL" id="MEWR01000018">
    <property type="protein sequence ID" value="OGC81796.1"/>
    <property type="molecule type" value="Genomic_DNA"/>
</dbReference>